<evidence type="ECO:0000313" key="3">
    <source>
        <dbReference type="Proteomes" id="UP001174694"/>
    </source>
</evidence>
<feature type="compositionally biased region" description="Acidic residues" evidence="1">
    <location>
        <begin position="216"/>
        <end position="228"/>
    </location>
</feature>
<dbReference type="EMBL" id="JANBVO010000027">
    <property type="protein sequence ID" value="KAJ9139075.1"/>
    <property type="molecule type" value="Genomic_DNA"/>
</dbReference>
<evidence type="ECO:0000313" key="2">
    <source>
        <dbReference type="EMBL" id="KAJ9139075.1"/>
    </source>
</evidence>
<feature type="compositionally biased region" description="Acidic residues" evidence="1">
    <location>
        <begin position="250"/>
        <end position="282"/>
    </location>
</feature>
<sequence length="282" mass="31214">MTAWMKYPANTAIADFEFITFPGSLRFPCQVAIADGYGEWIIAPTTINHGITKGALLERIMSIRARTGPSRCIGAATVHTNYTGRPEEITQGKSCQEIADLIDQYVKKHGALKTKLTLEAHDAGGDVSMAYRLAIAYLRQALDMHLPGKIDYWLSPTMKSGQSGWKICDEEANDFLTRLQEAGVDNDQTDEVMNDGEEEEEEIDLSFHEIFSDVEDEELRDSNEDGGDLDNHFHNLGSDVDDKEETGGFDSEEEAGDYDDDDETGDCDEVTSDGDDDAYVDG</sequence>
<proteinExistence type="predicted"/>
<protein>
    <submittedName>
        <fullName evidence="2">Uncharacterized protein</fullName>
    </submittedName>
</protein>
<dbReference type="Proteomes" id="UP001174694">
    <property type="component" value="Unassembled WGS sequence"/>
</dbReference>
<feature type="region of interest" description="Disordered" evidence="1">
    <location>
        <begin position="216"/>
        <end position="282"/>
    </location>
</feature>
<comment type="caution">
    <text evidence="2">The sequence shown here is derived from an EMBL/GenBank/DDBJ whole genome shotgun (WGS) entry which is preliminary data.</text>
</comment>
<name>A0AA38RJH4_9PEZI</name>
<gene>
    <name evidence="2" type="ORF">NKR23_g8137</name>
</gene>
<organism evidence="2 3">
    <name type="scientific">Pleurostoma richardsiae</name>
    <dbReference type="NCBI Taxonomy" id="41990"/>
    <lineage>
        <taxon>Eukaryota</taxon>
        <taxon>Fungi</taxon>
        <taxon>Dikarya</taxon>
        <taxon>Ascomycota</taxon>
        <taxon>Pezizomycotina</taxon>
        <taxon>Sordariomycetes</taxon>
        <taxon>Sordariomycetidae</taxon>
        <taxon>Calosphaeriales</taxon>
        <taxon>Pleurostomataceae</taxon>
        <taxon>Pleurostoma</taxon>
    </lineage>
</organism>
<dbReference type="AlphaFoldDB" id="A0AA38RJH4"/>
<evidence type="ECO:0000256" key="1">
    <source>
        <dbReference type="SAM" id="MobiDB-lite"/>
    </source>
</evidence>
<reference evidence="2" key="1">
    <citation type="submission" date="2022-07" db="EMBL/GenBank/DDBJ databases">
        <title>Fungi with potential for degradation of polypropylene.</title>
        <authorList>
            <person name="Gostincar C."/>
        </authorList>
    </citation>
    <scope>NUCLEOTIDE SEQUENCE</scope>
    <source>
        <strain evidence="2">EXF-13308</strain>
    </source>
</reference>
<accession>A0AA38RJH4</accession>
<keyword evidence="3" id="KW-1185">Reference proteome</keyword>